<dbReference type="AlphaFoldDB" id="S0KRH1"/>
<dbReference type="eggNOG" id="COG4708">
    <property type="taxonomic scope" value="Bacteria"/>
</dbReference>
<dbReference type="OrthoDB" id="1706970at2"/>
<dbReference type="Pfam" id="PF06177">
    <property type="entry name" value="QueT"/>
    <property type="match status" value="1"/>
</dbReference>
<dbReference type="RefSeq" id="WP_016183330.1">
    <property type="nucleotide sequence ID" value="NZ_JXKI01000001.1"/>
</dbReference>
<reference evidence="2 3" key="1">
    <citation type="submission" date="2013-03" db="EMBL/GenBank/DDBJ databases">
        <title>The Genome Sequence of Enterococcus columbae ATCC_51263 (PacBio/Illumina hybrid assembly).</title>
        <authorList>
            <consortium name="The Broad Institute Genomics Platform"/>
            <consortium name="The Broad Institute Genome Sequencing Center for Infectious Disease"/>
            <person name="Earl A."/>
            <person name="Russ C."/>
            <person name="Gilmore M."/>
            <person name="Surin D."/>
            <person name="Walker B."/>
            <person name="Young S."/>
            <person name="Zeng Q."/>
            <person name="Gargeya S."/>
            <person name="Fitzgerald M."/>
            <person name="Haas B."/>
            <person name="Abouelleil A."/>
            <person name="Allen A.W."/>
            <person name="Alvarado L."/>
            <person name="Arachchi H.M."/>
            <person name="Berlin A.M."/>
            <person name="Chapman S.B."/>
            <person name="Gainer-Dewar J."/>
            <person name="Goldberg J."/>
            <person name="Griggs A."/>
            <person name="Gujja S."/>
            <person name="Hansen M."/>
            <person name="Howarth C."/>
            <person name="Imamovic A."/>
            <person name="Ireland A."/>
            <person name="Larimer J."/>
            <person name="McCowan C."/>
            <person name="Murphy C."/>
            <person name="Pearson M."/>
            <person name="Poon T.W."/>
            <person name="Priest M."/>
            <person name="Roberts A."/>
            <person name="Saif S."/>
            <person name="Shea T."/>
            <person name="Sisk P."/>
            <person name="Sykes S."/>
            <person name="Wortman J."/>
            <person name="Nusbaum C."/>
            <person name="Birren B."/>
        </authorList>
    </citation>
    <scope>NUCLEOTIDE SEQUENCE [LARGE SCALE GENOMIC DNA]</scope>
    <source>
        <strain evidence="2 3">ATCC 51263</strain>
    </source>
</reference>
<name>S0KRH1_9ENTE</name>
<dbReference type="PATRIC" id="fig|1121865.3.peg.1160"/>
<evidence type="ECO:0008006" key="4">
    <source>
        <dbReference type="Google" id="ProtNLM"/>
    </source>
</evidence>
<proteinExistence type="predicted"/>
<protein>
    <recommendedName>
        <fullName evidence="4">QueT transporter</fullName>
    </recommendedName>
</protein>
<dbReference type="InterPro" id="IPR010387">
    <property type="entry name" value="QueT"/>
</dbReference>
<dbReference type="Proteomes" id="UP000014113">
    <property type="component" value="Unassembled WGS sequence"/>
</dbReference>
<keyword evidence="3" id="KW-1185">Reference proteome</keyword>
<organism evidence="2 3">
    <name type="scientific">Enterococcus columbae DSM 7374 = ATCC 51263</name>
    <dbReference type="NCBI Taxonomy" id="1121865"/>
    <lineage>
        <taxon>Bacteria</taxon>
        <taxon>Bacillati</taxon>
        <taxon>Bacillota</taxon>
        <taxon>Bacilli</taxon>
        <taxon>Lactobacillales</taxon>
        <taxon>Enterococcaceae</taxon>
        <taxon>Enterococcus</taxon>
    </lineage>
</organism>
<dbReference type="EMBL" id="ASWJ01000008">
    <property type="protein sequence ID" value="EOW80631.1"/>
    <property type="molecule type" value="Genomic_DNA"/>
</dbReference>
<feature type="transmembrane region" description="Helical" evidence="1">
    <location>
        <begin position="60"/>
        <end position="76"/>
    </location>
</feature>
<feature type="transmembrane region" description="Helical" evidence="1">
    <location>
        <begin position="111"/>
        <end position="132"/>
    </location>
</feature>
<feature type="transmembrane region" description="Helical" evidence="1">
    <location>
        <begin position="20"/>
        <end position="39"/>
    </location>
</feature>
<sequence length="169" mass="18616">MNQPTHQVTSQSKTLELVRSAIVAALYVVITVVLAPISYGAIQVRLSEMFNFMPLYNKRYIWAVTIGVFISNLFSQNGVVDLIVGTLSTLVVLLINVKVTANMTSMKKKMAVSTMICAVSMFTISGELTFLYDAPFFFNWLTIGIGEFIAMAIGAVIIYTVGKKIDLTK</sequence>
<dbReference type="PIRSF" id="PIRSF031501">
    <property type="entry name" value="QueT"/>
    <property type="match status" value="1"/>
</dbReference>
<keyword evidence="1" id="KW-0812">Transmembrane</keyword>
<feature type="transmembrane region" description="Helical" evidence="1">
    <location>
        <begin position="138"/>
        <end position="161"/>
    </location>
</feature>
<evidence type="ECO:0000256" key="1">
    <source>
        <dbReference type="SAM" id="Phobius"/>
    </source>
</evidence>
<comment type="caution">
    <text evidence="2">The sequence shown here is derived from an EMBL/GenBank/DDBJ whole genome shotgun (WGS) entry which is preliminary data.</text>
</comment>
<accession>S0KRH1</accession>
<dbReference type="PANTHER" id="PTHR40044:SF1">
    <property type="entry name" value="INTEGRAL MEMBRANE PROTEIN"/>
    <property type="match status" value="1"/>
</dbReference>
<keyword evidence="1" id="KW-0472">Membrane</keyword>
<gene>
    <name evidence="2" type="ORF">I568_01809</name>
</gene>
<evidence type="ECO:0000313" key="2">
    <source>
        <dbReference type="EMBL" id="EOW80631.1"/>
    </source>
</evidence>
<dbReference type="PANTHER" id="PTHR40044">
    <property type="entry name" value="INTEGRAL MEMBRANE PROTEIN-RELATED"/>
    <property type="match status" value="1"/>
</dbReference>
<dbReference type="STRING" id="1121865.OMW_01189"/>
<feature type="transmembrane region" description="Helical" evidence="1">
    <location>
        <begin position="82"/>
        <end position="99"/>
    </location>
</feature>
<evidence type="ECO:0000313" key="3">
    <source>
        <dbReference type="Proteomes" id="UP000014113"/>
    </source>
</evidence>
<keyword evidence="1" id="KW-1133">Transmembrane helix</keyword>